<feature type="compositionally biased region" description="Low complexity" evidence="10">
    <location>
        <begin position="26"/>
        <end position="42"/>
    </location>
</feature>
<gene>
    <name evidence="12" type="ORF">OPV22_034866</name>
</gene>
<dbReference type="GO" id="GO:0003677">
    <property type="term" value="F:DNA binding"/>
    <property type="evidence" value="ECO:0007669"/>
    <property type="project" value="UniProtKB-UniRule"/>
</dbReference>
<evidence type="ECO:0000256" key="10">
    <source>
        <dbReference type="SAM" id="MobiDB-lite"/>
    </source>
</evidence>
<dbReference type="GO" id="GO:0003700">
    <property type="term" value="F:DNA-binding transcription factor activity"/>
    <property type="evidence" value="ECO:0007669"/>
    <property type="project" value="UniProtKB-UniRule"/>
</dbReference>
<dbReference type="GO" id="GO:0005634">
    <property type="term" value="C:nucleus"/>
    <property type="evidence" value="ECO:0007669"/>
    <property type="project" value="UniProtKB-SubCell"/>
</dbReference>
<keyword evidence="4 9" id="KW-0805">Transcription regulation</keyword>
<dbReference type="AlphaFoldDB" id="A0AAV8NYQ0"/>
<dbReference type="Pfam" id="PF02701">
    <property type="entry name" value="Zn_ribbon_Dof"/>
    <property type="match status" value="1"/>
</dbReference>
<protein>
    <recommendedName>
        <fullName evidence="9">Dof zinc finger protein</fullName>
    </recommendedName>
</protein>
<evidence type="ECO:0000256" key="6">
    <source>
        <dbReference type="ARBA" id="ARBA00023163"/>
    </source>
</evidence>
<evidence type="ECO:0000256" key="7">
    <source>
        <dbReference type="ARBA" id="ARBA00023242"/>
    </source>
</evidence>
<keyword evidence="3 9" id="KW-0862">Zinc</keyword>
<evidence type="ECO:0000313" key="13">
    <source>
        <dbReference type="Proteomes" id="UP001222027"/>
    </source>
</evidence>
<dbReference type="InterPro" id="IPR045174">
    <property type="entry name" value="Dof"/>
</dbReference>
<dbReference type="PROSITE" id="PS50884">
    <property type="entry name" value="ZF_DOF_2"/>
    <property type="match status" value="1"/>
</dbReference>
<evidence type="ECO:0000256" key="3">
    <source>
        <dbReference type="ARBA" id="ARBA00022833"/>
    </source>
</evidence>
<dbReference type="EMBL" id="JAQQAF010000016">
    <property type="protein sequence ID" value="KAJ8455950.1"/>
    <property type="molecule type" value="Genomic_DNA"/>
</dbReference>
<evidence type="ECO:0000256" key="9">
    <source>
        <dbReference type="RuleBase" id="RU369094"/>
    </source>
</evidence>
<dbReference type="PANTHER" id="PTHR31992:SF159">
    <property type="entry name" value="DOF ZINC FINGER PROTEIN"/>
    <property type="match status" value="1"/>
</dbReference>
<keyword evidence="6 9" id="KW-0804">Transcription</keyword>
<keyword evidence="1 9" id="KW-0479">Metal-binding</keyword>
<name>A0AAV8NYQ0_ENSVE</name>
<dbReference type="PANTHER" id="PTHR31992">
    <property type="entry name" value="DOF ZINC FINGER PROTEIN DOF1.4-RELATED"/>
    <property type="match status" value="1"/>
</dbReference>
<evidence type="ECO:0000259" key="11">
    <source>
        <dbReference type="PROSITE" id="PS50884"/>
    </source>
</evidence>
<comment type="subcellular location">
    <subcellularLocation>
        <location evidence="8 9">Nucleus</location>
    </subcellularLocation>
</comment>
<dbReference type="InterPro" id="IPR003851">
    <property type="entry name" value="Znf_Dof"/>
</dbReference>
<feature type="domain" description="Dof-type" evidence="11">
    <location>
        <begin position="60"/>
        <end position="114"/>
    </location>
</feature>
<sequence length="297" mass="31516">MASPSMQIFMESSDWLKGGVGEGDSGMDSSSSPSCEVMSCSSRPPPVMEKRVRPQQDQAVKCPRCDSTHTKFCYYNNYSLSQPRYLCKTCRRYWTKGGTLRNVPVGGGCRKNKRSGAKKTADLLHPAASSSLKEAGTSGGLRQPFPPVQLPHLMESVFTNTSGNIDFMECKYNLMLLDNPMDGLDLTDAKFGGILTGNHLPLGGGGNTGVGEAGFASASFQSMMGTCGFSIDGNHAGLMEGCEGLALPFEEEPNGVVEMKPGDRINLSTQWAEQCCVDAGGAVIGCSHGLASWAGLG</sequence>
<evidence type="ECO:0000256" key="5">
    <source>
        <dbReference type="ARBA" id="ARBA00023125"/>
    </source>
</evidence>
<keyword evidence="5 8" id="KW-0238">DNA-binding</keyword>
<evidence type="ECO:0000256" key="4">
    <source>
        <dbReference type="ARBA" id="ARBA00023015"/>
    </source>
</evidence>
<evidence type="ECO:0000256" key="8">
    <source>
        <dbReference type="PROSITE-ProRule" id="PRU00071"/>
    </source>
</evidence>
<evidence type="ECO:0000256" key="1">
    <source>
        <dbReference type="ARBA" id="ARBA00022723"/>
    </source>
</evidence>
<evidence type="ECO:0000313" key="12">
    <source>
        <dbReference type="EMBL" id="KAJ8455950.1"/>
    </source>
</evidence>
<dbReference type="GO" id="GO:0008270">
    <property type="term" value="F:zinc ion binding"/>
    <property type="evidence" value="ECO:0007669"/>
    <property type="project" value="UniProtKB-KW"/>
</dbReference>
<keyword evidence="2 8" id="KW-0863">Zinc-finger</keyword>
<reference evidence="12 13" key="1">
    <citation type="submission" date="2022-12" db="EMBL/GenBank/DDBJ databases">
        <title>Chromosome-scale assembly of the Ensete ventricosum genome.</title>
        <authorList>
            <person name="Dussert Y."/>
            <person name="Stocks J."/>
            <person name="Wendawek A."/>
            <person name="Woldeyes F."/>
            <person name="Nichols R.A."/>
            <person name="Borrell J.S."/>
        </authorList>
    </citation>
    <scope>NUCLEOTIDE SEQUENCE [LARGE SCALE GENOMIC DNA]</scope>
    <source>
        <strain evidence="13">cv. Maze</strain>
        <tissue evidence="12">Seeds</tissue>
    </source>
</reference>
<proteinExistence type="predicted"/>
<feature type="region of interest" description="Disordered" evidence="10">
    <location>
        <begin position="15"/>
        <end position="55"/>
    </location>
</feature>
<organism evidence="12 13">
    <name type="scientific">Ensete ventricosum</name>
    <name type="common">Abyssinian banana</name>
    <name type="synonym">Musa ensete</name>
    <dbReference type="NCBI Taxonomy" id="4639"/>
    <lineage>
        <taxon>Eukaryota</taxon>
        <taxon>Viridiplantae</taxon>
        <taxon>Streptophyta</taxon>
        <taxon>Embryophyta</taxon>
        <taxon>Tracheophyta</taxon>
        <taxon>Spermatophyta</taxon>
        <taxon>Magnoliopsida</taxon>
        <taxon>Liliopsida</taxon>
        <taxon>Zingiberales</taxon>
        <taxon>Musaceae</taxon>
        <taxon>Ensete</taxon>
    </lineage>
</organism>
<comment type="caution">
    <text evidence="12">The sequence shown here is derived from an EMBL/GenBank/DDBJ whole genome shotgun (WGS) entry which is preliminary data.</text>
</comment>
<keyword evidence="13" id="KW-1185">Reference proteome</keyword>
<dbReference type="PROSITE" id="PS01361">
    <property type="entry name" value="ZF_DOF_1"/>
    <property type="match status" value="1"/>
</dbReference>
<accession>A0AAV8NYQ0</accession>
<evidence type="ECO:0000256" key="2">
    <source>
        <dbReference type="ARBA" id="ARBA00022771"/>
    </source>
</evidence>
<dbReference type="Proteomes" id="UP001222027">
    <property type="component" value="Unassembled WGS sequence"/>
</dbReference>
<keyword evidence="7 8" id="KW-0539">Nucleus</keyword>
<comment type="function">
    <text evidence="9">Transcription factor that binds specifically to a 5'-AA[AG]G-3' consensus core sequence.</text>
</comment>